<organism evidence="2">
    <name type="scientific">Lotus japonicus</name>
    <name type="common">Lotus corniculatus var. japonicus</name>
    <dbReference type="NCBI Taxonomy" id="34305"/>
    <lineage>
        <taxon>Eukaryota</taxon>
        <taxon>Viridiplantae</taxon>
        <taxon>Streptophyta</taxon>
        <taxon>Embryophyta</taxon>
        <taxon>Tracheophyta</taxon>
        <taxon>Spermatophyta</taxon>
        <taxon>Magnoliopsida</taxon>
        <taxon>eudicotyledons</taxon>
        <taxon>Gunneridae</taxon>
        <taxon>Pentapetalae</taxon>
        <taxon>rosids</taxon>
        <taxon>fabids</taxon>
        <taxon>Fabales</taxon>
        <taxon>Fabaceae</taxon>
        <taxon>Papilionoideae</taxon>
        <taxon>50 kb inversion clade</taxon>
        <taxon>NPAAA clade</taxon>
        <taxon>Hologalegina</taxon>
        <taxon>robinioid clade</taxon>
        <taxon>Loteae</taxon>
        <taxon>Lotus</taxon>
    </lineage>
</organism>
<proteinExistence type="evidence at transcript level"/>
<dbReference type="AlphaFoldDB" id="I3SJ14"/>
<name>I3SJ14_LOTJA</name>
<evidence type="ECO:0000256" key="1">
    <source>
        <dbReference type="SAM" id="Phobius"/>
    </source>
</evidence>
<accession>I3SJ14</accession>
<protein>
    <submittedName>
        <fullName evidence="2">Uncharacterized protein</fullName>
    </submittedName>
</protein>
<reference evidence="2" key="1">
    <citation type="submission" date="2012-05" db="EMBL/GenBank/DDBJ databases">
        <authorList>
            <person name="Krishnakumar V."/>
            <person name="Cheung F."/>
            <person name="Xiao Y."/>
            <person name="Chan A."/>
            <person name="Moskal W.A."/>
            <person name="Town C.D."/>
        </authorList>
    </citation>
    <scope>NUCLEOTIDE SEQUENCE</scope>
</reference>
<sequence length="84" mass="9702">MEPWAMVGITTLNPLRLSSAMFLVSRWLSLAVRSKQKDCCYLVYEIQILLYFLSQSGFTVWLLKKYQRMITCCLCLSRGGSARI</sequence>
<keyword evidence="1" id="KW-0812">Transmembrane</keyword>
<feature type="transmembrane region" description="Helical" evidence="1">
    <location>
        <begin position="41"/>
        <end position="63"/>
    </location>
</feature>
<evidence type="ECO:0000313" key="2">
    <source>
        <dbReference type="EMBL" id="AFK40256.1"/>
    </source>
</evidence>
<keyword evidence="1" id="KW-1133">Transmembrane helix</keyword>
<keyword evidence="1" id="KW-0472">Membrane</keyword>
<dbReference type="EMBL" id="BT140461">
    <property type="protein sequence ID" value="AFK40256.1"/>
    <property type="molecule type" value="mRNA"/>
</dbReference>